<evidence type="ECO:0000313" key="13">
    <source>
        <dbReference type="Proteomes" id="UP001060012"/>
    </source>
</evidence>
<dbReference type="PROSITE" id="PS50887">
    <property type="entry name" value="GGDEF"/>
    <property type="match status" value="1"/>
</dbReference>
<dbReference type="SMART" id="SM00267">
    <property type="entry name" value="GGDEF"/>
    <property type="match status" value="1"/>
</dbReference>
<dbReference type="Pfam" id="PF00990">
    <property type="entry name" value="GGDEF"/>
    <property type="match status" value="1"/>
</dbReference>
<gene>
    <name evidence="12" type="ORF">NJU99_06370</name>
</gene>
<dbReference type="NCBIfam" id="TIGR00254">
    <property type="entry name" value="GGDEF"/>
    <property type="match status" value="1"/>
</dbReference>
<dbReference type="EMBL" id="CP100595">
    <property type="protein sequence ID" value="UTJ07714.1"/>
    <property type="molecule type" value="Genomic_DNA"/>
</dbReference>
<proteinExistence type="predicted"/>
<keyword evidence="4 9" id="KW-0812">Transmembrane</keyword>
<evidence type="ECO:0000256" key="4">
    <source>
        <dbReference type="ARBA" id="ARBA00022692"/>
    </source>
</evidence>
<dbReference type="Gene3D" id="3.30.70.270">
    <property type="match status" value="1"/>
</dbReference>
<comment type="catalytic activity">
    <reaction evidence="7">
        <text>2 GTP = 3',3'-c-di-GMP + 2 diphosphate</text>
        <dbReference type="Rhea" id="RHEA:24898"/>
        <dbReference type="ChEBI" id="CHEBI:33019"/>
        <dbReference type="ChEBI" id="CHEBI:37565"/>
        <dbReference type="ChEBI" id="CHEBI:58805"/>
        <dbReference type="EC" id="2.7.7.65"/>
    </reaction>
</comment>
<evidence type="ECO:0000256" key="5">
    <source>
        <dbReference type="ARBA" id="ARBA00022989"/>
    </source>
</evidence>
<evidence type="ECO:0000259" key="11">
    <source>
        <dbReference type="PROSITE" id="PS50887"/>
    </source>
</evidence>
<keyword evidence="5 9" id="KW-1133">Transmembrane helix</keyword>
<dbReference type="PANTHER" id="PTHR45138">
    <property type="entry name" value="REGULATORY COMPONENTS OF SENSORY TRANSDUCTION SYSTEM"/>
    <property type="match status" value="1"/>
</dbReference>
<sequence>MKKILLEKLIYKNYLKTSLTSLLLIEVLLIFIYFSVNNNMTTTSVNFMLKDIKENTYELVESRIENLSNKFAQVENLTKIIQNEHEYFFSNPKLFEYKTDEKLFKYSPYGVYYKYIENGGSSLILSRNTKLTKSLEDTLYKTEYFDRTFKSIVQSDKSIIAAYFNSKDNYSRYYPYIFDIFKVFPNDLDMNNYNFYYKAKKENNPSQKPIWTDVYLDPAGKGWMISSVAPIYNKNKLEGVSGIDVTIDTFIKEFLNIKLPYDGKSFILGSDGKIIAMPKGIETVLNIDEVTPYDYKNSLLIEKTIYKSDKFNLLNYHDEKVAYNFKNILASKPYSHKITFEGKNYLIFSKKLEKTSWYIISLIPEDKILEKINTLKSDYQKLGYLIISCILMFYLLFFVFLYYKAKCLVNDINKPLMKVVELTRNLGKTKSIGKLENCGIEEIDKLSDNFNQMTKELEIRTQKLVKSETKRVLVEKLANTDPLSGAYNRRFLDEFIEGYFKIVKREHSDLSLLLIDIDDFKSINDNFGHDIGDEVIRDFAKLTKSTIRKNDLLVRFGGDEFLILLPNTKKEASKKVAIKLVNKIDEFKSLNKDKKYNYTISIGSASYNKDDNCIDDIIIRADEALYTAKANGKNTIV</sequence>
<name>A0ABY5E6D7_9BACT</name>
<evidence type="ECO:0000256" key="1">
    <source>
        <dbReference type="ARBA" id="ARBA00004651"/>
    </source>
</evidence>
<keyword evidence="8" id="KW-0175">Coiled coil</keyword>
<comment type="subcellular location">
    <subcellularLocation>
        <location evidence="1">Cell membrane</location>
        <topology evidence="1">Multi-pass membrane protein</topology>
    </subcellularLocation>
</comment>
<dbReference type="InterPro" id="IPR050469">
    <property type="entry name" value="Diguanylate_Cyclase"/>
</dbReference>
<dbReference type="Pfam" id="PF02743">
    <property type="entry name" value="dCache_1"/>
    <property type="match status" value="1"/>
</dbReference>
<reference evidence="12" key="1">
    <citation type="submission" date="2022-07" db="EMBL/GenBank/DDBJ databases">
        <title>Arcobacter roscoffensis sp. nov., a marine bacterium isolated from coastal seawater collected from Roscoff, France.</title>
        <authorList>
            <person name="Pascual J."/>
            <person name="Lepeaux C."/>
            <person name="Methner A."/>
            <person name="Overmann J."/>
        </authorList>
    </citation>
    <scope>NUCLEOTIDE SEQUENCE</scope>
    <source>
        <strain evidence="12">ARW1-2F2</strain>
    </source>
</reference>
<dbReference type="Gene3D" id="3.30.450.20">
    <property type="entry name" value="PAS domain"/>
    <property type="match status" value="2"/>
</dbReference>
<accession>A0ABY5E6D7</accession>
<feature type="transmembrane region" description="Helical" evidence="9">
    <location>
        <begin position="382"/>
        <end position="403"/>
    </location>
</feature>
<keyword evidence="12" id="KW-0548">Nucleotidyltransferase</keyword>
<evidence type="ECO:0000256" key="8">
    <source>
        <dbReference type="SAM" id="Coils"/>
    </source>
</evidence>
<feature type="coiled-coil region" evidence="8">
    <location>
        <begin position="50"/>
        <end position="84"/>
    </location>
</feature>
<dbReference type="InterPro" id="IPR003660">
    <property type="entry name" value="HAMP_dom"/>
</dbReference>
<dbReference type="InterPro" id="IPR033479">
    <property type="entry name" value="dCache_1"/>
</dbReference>
<evidence type="ECO:0000256" key="7">
    <source>
        <dbReference type="ARBA" id="ARBA00034247"/>
    </source>
</evidence>
<feature type="transmembrane region" description="Helical" evidence="9">
    <location>
        <begin position="20"/>
        <end position="36"/>
    </location>
</feature>
<keyword evidence="12" id="KW-0808">Transferase</keyword>
<evidence type="ECO:0000256" key="6">
    <source>
        <dbReference type="ARBA" id="ARBA00023136"/>
    </source>
</evidence>
<dbReference type="PANTHER" id="PTHR45138:SF9">
    <property type="entry name" value="DIGUANYLATE CYCLASE DGCM-RELATED"/>
    <property type="match status" value="1"/>
</dbReference>
<dbReference type="CDD" id="cd12913">
    <property type="entry name" value="PDC1_MCP_like"/>
    <property type="match status" value="1"/>
</dbReference>
<organism evidence="12 13">
    <name type="scientific">Arcobacter roscoffensis</name>
    <dbReference type="NCBI Taxonomy" id="2961520"/>
    <lineage>
        <taxon>Bacteria</taxon>
        <taxon>Pseudomonadati</taxon>
        <taxon>Campylobacterota</taxon>
        <taxon>Epsilonproteobacteria</taxon>
        <taxon>Campylobacterales</taxon>
        <taxon>Arcobacteraceae</taxon>
        <taxon>Arcobacter</taxon>
    </lineage>
</organism>
<protein>
    <recommendedName>
        <fullName evidence="2">diguanylate cyclase</fullName>
        <ecNumber evidence="2">2.7.7.65</ecNumber>
    </recommendedName>
</protein>
<evidence type="ECO:0000313" key="12">
    <source>
        <dbReference type="EMBL" id="UTJ07714.1"/>
    </source>
</evidence>
<evidence type="ECO:0000256" key="2">
    <source>
        <dbReference type="ARBA" id="ARBA00012528"/>
    </source>
</evidence>
<feature type="domain" description="GGDEF" evidence="11">
    <location>
        <begin position="508"/>
        <end position="637"/>
    </location>
</feature>
<dbReference type="InterPro" id="IPR043128">
    <property type="entry name" value="Rev_trsase/Diguanyl_cyclase"/>
</dbReference>
<feature type="domain" description="HAMP" evidence="10">
    <location>
        <begin position="410"/>
        <end position="462"/>
    </location>
</feature>
<dbReference type="SUPFAM" id="SSF55073">
    <property type="entry name" value="Nucleotide cyclase"/>
    <property type="match status" value="1"/>
</dbReference>
<dbReference type="PROSITE" id="PS50885">
    <property type="entry name" value="HAMP"/>
    <property type="match status" value="1"/>
</dbReference>
<dbReference type="RefSeq" id="WP_254577888.1">
    <property type="nucleotide sequence ID" value="NZ_CP100595.1"/>
</dbReference>
<dbReference type="InterPro" id="IPR029787">
    <property type="entry name" value="Nucleotide_cyclase"/>
</dbReference>
<evidence type="ECO:0000256" key="9">
    <source>
        <dbReference type="SAM" id="Phobius"/>
    </source>
</evidence>
<keyword evidence="3" id="KW-1003">Cell membrane</keyword>
<keyword evidence="13" id="KW-1185">Reference proteome</keyword>
<keyword evidence="6 9" id="KW-0472">Membrane</keyword>
<dbReference type="InterPro" id="IPR000160">
    <property type="entry name" value="GGDEF_dom"/>
</dbReference>
<evidence type="ECO:0000259" key="10">
    <source>
        <dbReference type="PROSITE" id="PS50885"/>
    </source>
</evidence>
<dbReference type="CDD" id="cd01949">
    <property type="entry name" value="GGDEF"/>
    <property type="match status" value="1"/>
</dbReference>
<evidence type="ECO:0000256" key="3">
    <source>
        <dbReference type="ARBA" id="ARBA00022475"/>
    </source>
</evidence>
<dbReference type="EC" id="2.7.7.65" evidence="2"/>
<dbReference type="GO" id="GO:0052621">
    <property type="term" value="F:diguanylate cyclase activity"/>
    <property type="evidence" value="ECO:0007669"/>
    <property type="project" value="UniProtKB-EC"/>
</dbReference>
<dbReference type="Proteomes" id="UP001060012">
    <property type="component" value="Chromosome"/>
</dbReference>